<dbReference type="InterPro" id="IPR002052">
    <property type="entry name" value="DNA_methylase_N6_adenine_CS"/>
</dbReference>
<dbReference type="Pfam" id="PF01170">
    <property type="entry name" value="UPF0020"/>
    <property type="match status" value="1"/>
</dbReference>
<dbReference type="AlphaFoldDB" id="A0A7M1SY84"/>
<name>A0A7M1SY84_9MICO</name>
<keyword evidence="3" id="KW-1185">Reference proteome</keyword>
<dbReference type="PANTHER" id="PTHR14911">
    <property type="entry name" value="THUMP DOMAIN-CONTAINING"/>
    <property type="match status" value="1"/>
</dbReference>
<feature type="domain" description="Ribosomal RNA large subunit methyltransferase K/L-like methyltransferase" evidence="1">
    <location>
        <begin position="181"/>
        <end position="317"/>
    </location>
</feature>
<evidence type="ECO:0000313" key="2">
    <source>
        <dbReference type="EMBL" id="QOR71944.1"/>
    </source>
</evidence>
<dbReference type="GO" id="GO:0016423">
    <property type="term" value="F:tRNA (guanine) methyltransferase activity"/>
    <property type="evidence" value="ECO:0007669"/>
    <property type="project" value="TreeGrafter"/>
</dbReference>
<accession>A0A7M1SY84</accession>
<protein>
    <submittedName>
        <fullName evidence="2">Methyltransferase domain-containing protein</fullName>
    </submittedName>
</protein>
<dbReference type="InterPro" id="IPR029063">
    <property type="entry name" value="SAM-dependent_MTases_sf"/>
</dbReference>
<dbReference type="RefSeq" id="WP_193498592.1">
    <property type="nucleotide sequence ID" value="NZ_CP063169.1"/>
</dbReference>
<evidence type="ECO:0000259" key="1">
    <source>
        <dbReference type="Pfam" id="PF01170"/>
    </source>
</evidence>
<dbReference type="GO" id="GO:0030488">
    <property type="term" value="P:tRNA methylation"/>
    <property type="evidence" value="ECO:0007669"/>
    <property type="project" value="TreeGrafter"/>
</dbReference>
<dbReference type="InterPro" id="IPR000241">
    <property type="entry name" value="RlmKL-like_Mtase"/>
</dbReference>
<dbReference type="CDD" id="cd02440">
    <property type="entry name" value="AdoMet_MTases"/>
    <property type="match status" value="1"/>
</dbReference>
<dbReference type="GO" id="GO:0003676">
    <property type="term" value="F:nucleic acid binding"/>
    <property type="evidence" value="ECO:0007669"/>
    <property type="project" value="InterPro"/>
</dbReference>
<keyword evidence="2" id="KW-0808">Transferase</keyword>
<organism evidence="2 3">
    <name type="scientific">Ruania alkalisoli</name>
    <dbReference type="NCBI Taxonomy" id="2779775"/>
    <lineage>
        <taxon>Bacteria</taxon>
        <taxon>Bacillati</taxon>
        <taxon>Actinomycetota</taxon>
        <taxon>Actinomycetes</taxon>
        <taxon>Micrococcales</taxon>
        <taxon>Ruaniaceae</taxon>
        <taxon>Ruania</taxon>
    </lineage>
</organism>
<keyword evidence="2" id="KW-0489">Methyltransferase</keyword>
<dbReference type="EMBL" id="CP063169">
    <property type="protein sequence ID" value="QOR71944.1"/>
    <property type="molecule type" value="Genomic_DNA"/>
</dbReference>
<gene>
    <name evidence="2" type="ORF">IM660_06740</name>
</gene>
<dbReference type="PROSITE" id="PS00092">
    <property type="entry name" value="N6_MTASE"/>
    <property type="match status" value="1"/>
</dbReference>
<proteinExistence type="predicted"/>
<evidence type="ECO:0000313" key="3">
    <source>
        <dbReference type="Proteomes" id="UP000593758"/>
    </source>
</evidence>
<dbReference type="Gene3D" id="3.40.50.150">
    <property type="entry name" value="Vaccinia Virus protein VP39"/>
    <property type="match status" value="1"/>
</dbReference>
<dbReference type="Proteomes" id="UP000593758">
    <property type="component" value="Chromosome"/>
</dbReference>
<reference evidence="2 3" key="1">
    <citation type="submission" date="2020-10" db="EMBL/GenBank/DDBJ databases">
        <title>Haloactinobacterium sp. RN3S43, a bacterium isolated from saline soil.</title>
        <authorList>
            <person name="Sun J.-Q."/>
        </authorList>
    </citation>
    <scope>NUCLEOTIDE SEQUENCE [LARGE SCALE GENOMIC DNA]</scope>
    <source>
        <strain evidence="2 3">RN3S43</strain>
    </source>
</reference>
<sequence>MSSARVSDALYRYHFPLDSKVVVRATTGLEQLVATEVTAAGHSVEGVSKRQINVSPAAGSILTRPPRLADDAFAVAAQVPDPGPGRVPLWESADSLGQVGRAWVGPPTFAVSASFVGRRNYSRFDIEDAVGRALSRQGIGSYVSRRNGGVPPRDAAPWRVTLDGSTMYVGLRPFPAPLHRRPWRARTVPGSLHPPVAAAMARLAGIDSHHTVVDPCCGAGTILIEAHMCAPAAGFVGRDIAPSAIAIARHNSGGRPIEWKRGDASACDVPPHSVDRIITNPPWGIRQRAGDLATFLTEWHRVIRPDGLLVVLLDEAQERVMIRRRDWALTATYPLSVAGRHPRIFLAVPR</sequence>
<dbReference type="KEGG" id="halt:IM660_06740"/>
<dbReference type="PANTHER" id="PTHR14911:SF13">
    <property type="entry name" value="TRNA (GUANINE(6)-N2)-METHYLTRANSFERASE THUMP3"/>
    <property type="match status" value="1"/>
</dbReference>
<dbReference type="PRINTS" id="PR00507">
    <property type="entry name" value="N12N6MTFRASE"/>
</dbReference>
<dbReference type="SUPFAM" id="SSF53335">
    <property type="entry name" value="S-adenosyl-L-methionine-dependent methyltransferases"/>
    <property type="match status" value="1"/>
</dbReference>